<feature type="region of interest" description="Disordered" evidence="1">
    <location>
        <begin position="963"/>
        <end position="998"/>
    </location>
</feature>
<feature type="region of interest" description="Disordered" evidence="1">
    <location>
        <begin position="476"/>
        <end position="497"/>
    </location>
</feature>
<feature type="compositionally biased region" description="Low complexity" evidence="1">
    <location>
        <begin position="700"/>
        <end position="733"/>
    </location>
</feature>
<feature type="region of interest" description="Disordered" evidence="1">
    <location>
        <begin position="133"/>
        <end position="158"/>
    </location>
</feature>
<feature type="compositionally biased region" description="Polar residues" evidence="1">
    <location>
        <begin position="967"/>
        <end position="984"/>
    </location>
</feature>
<organism evidence="2 3">
    <name type="scientific">Ambispora leptoticha</name>
    <dbReference type="NCBI Taxonomy" id="144679"/>
    <lineage>
        <taxon>Eukaryota</taxon>
        <taxon>Fungi</taxon>
        <taxon>Fungi incertae sedis</taxon>
        <taxon>Mucoromycota</taxon>
        <taxon>Glomeromycotina</taxon>
        <taxon>Glomeromycetes</taxon>
        <taxon>Archaeosporales</taxon>
        <taxon>Ambisporaceae</taxon>
        <taxon>Ambispora</taxon>
    </lineage>
</organism>
<accession>A0A9N8Z637</accession>
<feature type="compositionally biased region" description="Low complexity" evidence="1">
    <location>
        <begin position="985"/>
        <end position="998"/>
    </location>
</feature>
<feature type="region of interest" description="Disordered" evidence="1">
    <location>
        <begin position="416"/>
        <end position="435"/>
    </location>
</feature>
<feature type="compositionally biased region" description="Polar residues" evidence="1">
    <location>
        <begin position="25"/>
        <end position="36"/>
    </location>
</feature>
<feature type="region of interest" description="Disordered" evidence="1">
    <location>
        <begin position="635"/>
        <end position="681"/>
    </location>
</feature>
<keyword evidence="3" id="KW-1185">Reference proteome</keyword>
<name>A0A9N8Z637_9GLOM</name>
<dbReference type="InterPro" id="IPR011011">
    <property type="entry name" value="Znf_FYVE_PHD"/>
</dbReference>
<feature type="compositionally biased region" description="Low complexity" evidence="1">
    <location>
        <begin position="209"/>
        <end position="227"/>
    </location>
</feature>
<feature type="region of interest" description="Disordered" evidence="1">
    <location>
        <begin position="700"/>
        <end position="783"/>
    </location>
</feature>
<feature type="region of interest" description="Disordered" evidence="1">
    <location>
        <begin position="1"/>
        <end position="40"/>
    </location>
</feature>
<reference evidence="2" key="1">
    <citation type="submission" date="2021-06" db="EMBL/GenBank/DDBJ databases">
        <authorList>
            <person name="Kallberg Y."/>
            <person name="Tangrot J."/>
            <person name="Rosling A."/>
        </authorList>
    </citation>
    <scope>NUCLEOTIDE SEQUENCE</scope>
    <source>
        <strain evidence="2">FL130A</strain>
    </source>
</reference>
<evidence type="ECO:0000256" key="1">
    <source>
        <dbReference type="SAM" id="MobiDB-lite"/>
    </source>
</evidence>
<dbReference type="Gene3D" id="3.30.40.10">
    <property type="entry name" value="Zinc/RING finger domain, C3HC4 (zinc finger)"/>
    <property type="match status" value="1"/>
</dbReference>
<evidence type="ECO:0000313" key="2">
    <source>
        <dbReference type="EMBL" id="CAG8475584.1"/>
    </source>
</evidence>
<dbReference type="SUPFAM" id="SSF57903">
    <property type="entry name" value="FYVE/PHD zinc finger"/>
    <property type="match status" value="1"/>
</dbReference>
<comment type="caution">
    <text evidence="2">The sequence shown here is derived from an EMBL/GenBank/DDBJ whole genome shotgun (WGS) entry which is preliminary data.</text>
</comment>
<proteinExistence type="predicted"/>
<feature type="compositionally biased region" description="Low complexity" evidence="1">
    <location>
        <begin position="476"/>
        <end position="488"/>
    </location>
</feature>
<sequence length="998" mass="111405">MASTSKQNYTSSASTSPITAPSSSVNNEYHNNTSPAPRQILPMSRRVSPNHQIYHHPQQIPHHQQYQQPLHHQQRNLTPRPRIYTPPVVVPTQFGSPEDYAVSSIVDVGNLSKDNMLMLSPHPMPSPMEYFHQPPSSPGYYQQQHHNNSGQHMHGYSGNYYDQQQQAAAYLMNRYQHVPSSHQQQQQSVMQGRILQSHQPQRLVEPYHQLQQQRQTQSSQQQQSRVEQSAGLDAVAAGFCDNCTNMFVNSGMPIDSFVNQAACNKCKNRFWANSGIDMNRSAQDEQMMHQLIPSTLHTRIPRDIPSQRPLISQELASANIDSSTTVPTQNIAEPLITSSPSSDSVVVNNPPISAIENSADSSSYISLYEQIPITHYEEKKAVLKNSILHDVFFSDDFSKNDQDFMGFLHFDSEASSDTEALTPGRDNSPPLSPTTPNEFLGGEEEFNLFFNDDGDADCVKDSLLNIQTTTVTSMLSSGKSSSMTNSNNKIKESNTSTTFKPSKINMLKLNDAIQNALQSIPSLLAVPEPPVKEQEENIGSITSGNNNSPVIDSILESRVHHQFEGRPLQIRPSYIDINSDIPSIPSPPLKTPELVSDTRRKRKASFSWSDKGVTSDNEEEITTIASGKVNEKLTSNKSRKITDNKKISNNPIKLKMKKSDIDEEDSSNSEKMKTTISKKGTINKTHKKLKITTNLTITSSASTSSNKVSKSKLKNNASNNNSNGNSITKNGTGTQSGINKRRVKKSTSKLTINTAIIQEKPQSKISLPNSPFITESPTSSDSLLTATDSELQQREDDLQMEEVEQELCDPRPTQIPTIFESFTESGVDWCRYCGTTEGVNWRPGPWGKRTLCNKHGCDYKGYGFACKQPRLDLTSFVDEPVEKRDRPVLQLFCTGCHKKESYVGNVLVRCEGCPRAFHQNCHCSRIEDEIVANNEPWYCDHTCQDNLRRRRIVVELPRKRLPLMSTPKASTSTPNESSSTVNAGTSSRPRTSRNSTKN</sequence>
<feature type="region of interest" description="Disordered" evidence="1">
    <location>
        <begin position="59"/>
        <end position="84"/>
    </location>
</feature>
<evidence type="ECO:0000313" key="3">
    <source>
        <dbReference type="Proteomes" id="UP000789508"/>
    </source>
</evidence>
<feature type="compositionally biased region" description="Low complexity" evidence="1">
    <location>
        <begin position="59"/>
        <end position="71"/>
    </location>
</feature>
<dbReference type="AlphaFoldDB" id="A0A9N8Z637"/>
<dbReference type="Proteomes" id="UP000789508">
    <property type="component" value="Unassembled WGS sequence"/>
</dbReference>
<protein>
    <submittedName>
        <fullName evidence="2">2521_t:CDS:1</fullName>
    </submittedName>
</protein>
<feature type="region of interest" description="Disordered" evidence="1">
    <location>
        <begin position="207"/>
        <end position="227"/>
    </location>
</feature>
<feature type="compositionally biased region" description="Low complexity" evidence="1">
    <location>
        <begin position="10"/>
        <end position="24"/>
    </location>
</feature>
<dbReference type="InterPro" id="IPR013083">
    <property type="entry name" value="Znf_RING/FYVE/PHD"/>
</dbReference>
<dbReference type="OrthoDB" id="5863171at2759"/>
<feature type="compositionally biased region" description="Polar residues" evidence="1">
    <location>
        <begin position="763"/>
        <end position="775"/>
    </location>
</feature>
<dbReference type="EMBL" id="CAJVPS010000312">
    <property type="protein sequence ID" value="CAG8475584.1"/>
    <property type="molecule type" value="Genomic_DNA"/>
</dbReference>
<gene>
    <name evidence="2" type="ORF">ALEPTO_LOCUS2224</name>
</gene>